<feature type="compositionally biased region" description="Polar residues" evidence="1">
    <location>
        <begin position="65"/>
        <end position="78"/>
    </location>
</feature>
<evidence type="ECO:0000256" key="1">
    <source>
        <dbReference type="SAM" id="MobiDB-lite"/>
    </source>
</evidence>
<dbReference type="Proteomes" id="UP000825072">
    <property type="component" value="Chromosome 1"/>
</dbReference>
<protein>
    <submittedName>
        <fullName evidence="2">Uncharacterized protein</fullName>
    </submittedName>
</protein>
<name>A0AAD1NWF7_9ACTN</name>
<evidence type="ECO:0000313" key="3">
    <source>
        <dbReference type="Proteomes" id="UP000825072"/>
    </source>
</evidence>
<dbReference type="EMBL" id="AP024747">
    <property type="protein sequence ID" value="BCY25536.1"/>
    <property type="molecule type" value="Genomic_DNA"/>
</dbReference>
<evidence type="ECO:0000313" key="2">
    <source>
        <dbReference type="EMBL" id="BCY25536.1"/>
    </source>
</evidence>
<accession>A0AAD1NWF7</accession>
<feature type="region of interest" description="Disordered" evidence="1">
    <location>
        <begin position="47"/>
        <end position="78"/>
    </location>
</feature>
<organism evidence="2 3">
    <name type="scientific">Cutibacterium modestum</name>
    <dbReference type="NCBI Taxonomy" id="2559073"/>
    <lineage>
        <taxon>Bacteria</taxon>
        <taxon>Bacillati</taxon>
        <taxon>Actinomycetota</taxon>
        <taxon>Actinomycetes</taxon>
        <taxon>Propionibacteriales</taxon>
        <taxon>Propionibacteriaceae</taxon>
        <taxon>Cutibacterium</taxon>
    </lineage>
</organism>
<reference evidence="2" key="1">
    <citation type="submission" date="2021-06" db="EMBL/GenBank/DDBJ databases">
        <title>Genome sequence of Cutibacterium modestum strain KB17-24694.</title>
        <authorList>
            <person name="Dekio I."/>
            <person name="Asahina A."/>
            <person name="Nishida M."/>
        </authorList>
    </citation>
    <scope>NUCLEOTIDE SEQUENCE</scope>
    <source>
        <strain evidence="2">KB17-24694</strain>
    </source>
</reference>
<proteinExistence type="predicted"/>
<dbReference type="AlphaFoldDB" id="A0AAD1NWF7"/>
<gene>
    <name evidence="2" type="ORF">KB1_15260</name>
</gene>
<sequence length="78" mass="8741">MNHLESLVENPETRELLTPTYTTDYKRLLVSNDYFMAFNRDDVTLEPSALASSRDQPSSPPTGRAMSQTPSFCAPDSQ</sequence>